<dbReference type="PROSITE" id="PS51257">
    <property type="entry name" value="PROKAR_LIPOPROTEIN"/>
    <property type="match status" value="1"/>
</dbReference>
<gene>
    <name evidence="1" type="ORF">LCGC14_0301070</name>
</gene>
<sequence length="145" mass="15876">MFRQLLAVALLFGLAACQLPKDPENTTQTVQGAVLKVGLLQDPLPQIDLTAVTLIADALNAKVEWHRENTHRMLDALEVGDLHLLAGGIPEDSPLTDHAGATNPIGYVTIGADRPERVLLLRRGENQFLMRANMALRPLTREAKQ</sequence>
<name>A0A0F9TV52_9ZZZZ</name>
<protein>
    <recommendedName>
        <fullName evidence="2">Solute-binding protein family 3/N-terminal domain-containing protein</fullName>
    </recommendedName>
</protein>
<proteinExistence type="predicted"/>
<comment type="caution">
    <text evidence="1">The sequence shown here is derived from an EMBL/GenBank/DDBJ whole genome shotgun (WGS) entry which is preliminary data.</text>
</comment>
<evidence type="ECO:0000313" key="1">
    <source>
        <dbReference type="EMBL" id="KKN83234.1"/>
    </source>
</evidence>
<dbReference type="AlphaFoldDB" id="A0A0F9TV52"/>
<reference evidence="1" key="1">
    <citation type="journal article" date="2015" name="Nature">
        <title>Complex archaea that bridge the gap between prokaryotes and eukaryotes.</title>
        <authorList>
            <person name="Spang A."/>
            <person name="Saw J.H."/>
            <person name="Jorgensen S.L."/>
            <person name="Zaremba-Niedzwiedzka K."/>
            <person name="Martijn J."/>
            <person name="Lind A.E."/>
            <person name="van Eijk R."/>
            <person name="Schleper C."/>
            <person name="Guy L."/>
            <person name="Ettema T.J."/>
        </authorList>
    </citation>
    <scope>NUCLEOTIDE SEQUENCE</scope>
</reference>
<dbReference type="EMBL" id="LAZR01000188">
    <property type="protein sequence ID" value="KKN83234.1"/>
    <property type="molecule type" value="Genomic_DNA"/>
</dbReference>
<accession>A0A0F9TV52</accession>
<evidence type="ECO:0008006" key="2">
    <source>
        <dbReference type="Google" id="ProtNLM"/>
    </source>
</evidence>
<organism evidence="1">
    <name type="scientific">marine sediment metagenome</name>
    <dbReference type="NCBI Taxonomy" id="412755"/>
    <lineage>
        <taxon>unclassified sequences</taxon>
        <taxon>metagenomes</taxon>
        <taxon>ecological metagenomes</taxon>
    </lineage>
</organism>